<proteinExistence type="predicted"/>
<accession>A0ACB9HNB3</accession>
<reference evidence="2" key="1">
    <citation type="journal article" date="2022" name="Mol. Ecol. Resour.">
        <title>The genomes of chicory, endive, great burdock and yacon provide insights into Asteraceae palaeo-polyploidization history and plant inulin production.</title>
        <authorList>
            <person name="Fan W."/>
            <person name="Wang S."/>
            <person name="Wang H."/>
            <person name="Wang A."/>
            <person name="Jiang F."/>
            <person name="Liu H."/>
            <person name="Zhao H."/>
            <person name="Xu D."/>
            <person name="Zhang Y."/>
        </authorList>
    </citation>
    <scope>NUCLEOTIDE SEQUENCE [LARGE SCALE GENOMIC DNA]</scope>
    <source>
        <strain evidence="2">cv. Yunnan</strain>
    </source>
</reference>
<reference evidence="1 2" key="2">
    <citation type="journal article" date="2022" name="Mol. Ecol. Resour.">
        <title>The genomes of chicory, endive, great burdock and yacon provide insights into Asteraceae paleo-polyploidization history and plant inulin production.</title>
        <authorList>
            <person name="Fan W."/>
            <person name="Wang S."/>
            <person name="Wang H."/>
            <person name="Wang A."/>
            <person name="Jiang F."/>
            <person name="Liu H."/>
            <person name="Zhao H."/>
            <person name="Xu D."/>
            <person name="Zhang Y."/>
        </authorList>
    </citation>
    <scope>NUCLEOTIDE SEQUENCE [LARGE SCALE GENOMIC DNA]</scope>
    <source>
        <strain evidence="2">cv. Yunnan</strain>
        <tissue evidence="1">Leaves</tissue>
    </source>
</reference>
<comment type="caution">
    <text evidence="1">The sequence shown here is derived from an EMBL/GenBank/DDBJ whole genome shotgun (WGS) entry which is preliminary data.</text>
</comment>
<dbReference type="EMBL" id="CM042029">
    <property type="protein sequence ID" value="KAI3797117.1"/>
    <property type="molecule type" value="Genomic_DNA"/>
</dbReference>
<organism evidence="1 2">
    <name type="scientific">Smallanthus sonchifolius</name>
    <dbReference type="NCBI Taxonomy" id="185202"/>
    <lineage>
        <taxon>Eukaryota</taxon>
        <taxon>Viridiplantae</taxon>
        <taxon>Streptophyta</taxon>
        <taxon>Embryophyta</taxon>
        <taxon>Tracheophyta</taxon>
        <taxon>Spermatophyta</taxon>
        <taxon>Magnoliopsida</taxon>
        <taxon>eudicotyledons</taxon>
        <taxon>Gunneridae</taxon>
        <taxon>Pentapetalae</taxon>
        <taxon>asterids</taxon>
        <taxon>campanulids</taxon>
        <taxon>Asterales</taxon>
        <taxon>Asteraceae</taxon>
        <taxon>Asteroideae</taxon>
        <taxon>Heliantheae alliance</taxon>
        <taxon>Millerieae</taxon>
        <taxon>Smallanthus</taxon>
    </lineage>
</organism>
<sequence length="1166" mass="131488">MGDGQECGIGKLTCYAGQVKLICYLRILIMQKVIRWVLGKAEDFANGVQGNVGKVRWKYLLWLGCREMHLGCKHLKLRLLRILIPRSVYTHLFYIESLLLGGSGLARLCFFRKGGIGARNLDTVFEWLVRDTSGVRRGMRGGGMDNIRWWADHYYWKLFNICSRRHSVTSNNEQEEITTNCGNVGKKRSGHNKRRKHKDFGRYYKTRWRHTNNIRDQEVYRDRQLWNSITETLLPSRRSEPPDPNTEGKFWQSEGSDDDGSNDERTMEHSRRRSRQKSIEKPSNFLDGTIETALRRYGLRSAGPNVGISNTLPNGVTTSMQRRGKDSGKEARIPSGKENIPDCANHALVLDFDPKAPCESDPIVVGVDTAPPMQEENNTFCTGQDVTMQNAEPLHESIENGMNDGEDDILQRSEACLMEGGVMMNMEYAGDSILNDLSGGDSHAYNGTMDEEGDLEVSSDQSTKQKCFVPENSSLEAPKMIPKCPEMVVEEVHAEATYHKSDWESILRDPVVLLWPEVWSNNIFLDEENVVWKESIQSVKAIRAEWDHSKLVNLYKPEDHPPLSHALVQGQSLFNDQERIVECLAKWGSSTKNKDHAVWQKISTQTGEKSLWLEVEKNACHEEEHLQRKKMKKHKRGGRFKQSNLFQGVDDTGGENVTNGDRKSDRVRHRVKTSRSRKQEFKGSSQSVVFQPEFIPKMLYTQTMGFNEFRMGRAKENTARIAGKSIKLKNSDVKNIYDELATREARLKEIVSNITKTDDNSILVTSILNMSRQKVTKFSAKVNELGEVSIDENMIESRAKSMQENLAVDNPMGVSYANMLTGVADKGSSQEKIQFYPPTITKEGIRMAVIDPNCIGNPVTFDKVTKHKCSHRKEAGGYARVLVELKVETELEKNVKVWYQGVDGVEEKCLTIEVDYQNVPPSMVEEEDGFTVVTRRKGGTKPHGSGMGQIQRERYQVNQNKSVPVHQWNIVNRGGPDTIATQDNGAGSGMQNNQTVLKEAQDKEQTGQNSDEGIGGMHSGAMEIDPKNSVKAIHNKPRNSSTSVVETANRFILLDDEGKELDEGAIVGVQESNKEGIDSNMNAGWIKKQERILNTQYNELVNQSQSCCMGPATFNKLRSCKHYGYWEVITEAEPEKEGLSDPMLLDKGHPPNQPVRGKPGYGSGII</sequence>
<keyword evidence="2" id="KW-1185">Reference proteome</keyword>
<protein>
    <submittedName>
        <fullName evidence="1">Uncharacterized protein</fullName>
    </submittedName>
</protein>
<name>A0ACB9HNB3_9ASTR</name>
<gene>
    <name evidence="1" type="ORF">L1987_39810</name>
</gene>
<evidence type="ECO:0000313" key="1">
    <source>
        <dbReference type="EMBL" id="KAI3797117.1"/>
    </source>
</evidence>
<dbReference type="Proteomes" id="UP001056120">
    <property type="component" value="Linkage Group LG12"/>
</dbReference>
<evidence type="ECO:0000313" key="2">
    <source>
        <dbReference type="Proteomes" id="UP001056120"/>
    </source>
</evidence>